<dbReference type="AlphaFoldDB" id="A0A7G2IX43"/>
<reference evidence="1 2" key="1">
    <citation type="submission" date="2013-10" db="EMBL/GenBank/DDBJ databases">
        <title>Antibiotic resistance diversity of beta-lactamase producers in the General Hospital Vienna.</title>
        <authorList>
            <person name="Barisic I."/>
            <person name="Mitteregger D."/>
            <person name="Hirschl A.M."/>
            <person name="Noehammer C."/>
            <person name="Wiesinger-Mayr H."/>
        </authorList>
    </citation>
    <scope>NUCLEOTIDE SEQUENCE [LARGE SCALE GENOMIC DNA]</scope>
    <source>
        <strain evidence="1 2">ISC11</strain>
    </source>
</reference>
<protein>
    <submittedName>
        <fullName evidence="1">Hydrogenase maturation protease</fullName>
        <ecNumber evidence="1">3.4.24.-</ecNumber>
    </submittedName>
</protein>
<dbReference type="GO" id="GO:0008233">
    <property type="term" value="F:peptidase activity"/>
    <property type="evidence" value="ECO:0007669"/>
    <property type="project" value="UniProtKB-KW"/>
</dbReference>
<sequence>MGLQPVQLDDYGGSLTDIARAQLPAAEQAALTQLAAWGIVPQTNDETRCLNYECLSMENYEGVRIRQYRVTLER</sequence>
<dbReference type="Proteomes" id="UP000019194">
    <property type="component" value="Unassembled WGS sequence"/>
</dbReference>
<proteinExistence type="predicted"/>
<keyword evidence="1" id="KW-0645">Protease</keyword>
<evidence type="ECO:0000313" key="2">
    <source>
        <dbReference type="Proteomes" id="UP000019194"/>
    </source>
</evidence>
<comment type="caution">
    <text evidence="1">The sequence shown here is derived from an EMBL/GenBank/DDBJ whole genome shotgun (WGS) entry which is preliminary data.</text>
</comment>
<accession>A0A7G2IX43</accession>
<dbReference type="EMBL" id="CBWP010000075">
    <property type="protein sequence ID" value="CDL40841.1"/>
    <property type="molecule type" value="Genomic_DNA"/>
</dbReference>
<name>A0A7G2IX43_CITFR</name>
<keyword evidence="1" id="KW-0378">Hydrolase</keyword>
<organism evidence="1 2">
    <name type="scientific">Citrobacter freundii</name>
    <dbReference type="NCBI Taxonomy" id="546"/>
    <lineage>
        <taxon>Bacteria</taxon>
        <taxon>Pseudomonadati</taxon>
        <taxon>Pseudomonadota</taxon>
        <taxon>Gammaproteobacteria</taxon>
        <taxon>Enterobacterales</taxon>
        <taxon>Enterobacteriaceae</taxon>
        <taxon>Citrobacter</taxon>
        <taxon>Citrobacter freundii complex</taxon>
    </lineage>
</organism>
<dbReference type="GO" id="GO:0006508">
    <property type="term" value="P:proteolysis"/>
    <property type="evidence" value="ECO:0007669"/>
    <property type="project" value="UniProtKB-KW"/>
</dbReference>
<dbReference type="EC" id="3.4.24.-" evidence="1"/>
<evidence type="ECO:0000313" key="1">
    <source>
        <dbReference type="EMBL" id="CDL40841.1"/>
    </source>
</evidence>